<proteinExistence type="predicted"/>
<gene>
    <name evidence="2" type="ORF">BQ4739_LOCUS5463</name>
</gene>
<evidence type="ECO:0000313" key="2">
    <source>
        <dbReference type="EMBL" id="SZX64991.1"/>
    </source>
</evidence>
<accession>A0A383VIG5</accession>
<name>A0A383VIG5_TETOB</name>
<reference evidence="2 3" key="1">
    <citation type="submission" date="2016-10" db="EMBL/GenBank/DDBJ databases">
        <authorList>
            <person name="Cai Z."/>
        </authorList>
    </citation>
    <scope>NUCLEOTIDE SEQUENCE [LARGE SCALE GENOMIC DNA]</scope>
</reference>
<organism evidence="2 3">
    <name type="scientific">Tetradesmus obliquus</name>
    <name type="common">Green alga</name>
    <name type="synonym">Acutodesmus obliquus</name>
    <dbReference type="NCBI Taxonomy" id="3088"/>
    <lineage>
        <taxon>Eukaryota</taxon>
        <taxon>Viridiplantae</taxon>
        <taxon>Chlorophyta</taxon>
        <taxon>core chlorophytes</taxon>
        <taxon>Chlorophyceae</taxon>
        <taxon>CS clade</taxon>
        <taxon>Sphaeropleales</taxon>
        <taxon>Scenedesmaceae</taxon>
        <taxon>Tetradesmus</taxon>
    </lineage>
</organism>
<feature type="region of interest" description="Disordered" evidence="1">
    <location>
        <begin position="1"/>
        <end position="26"/>
    </location>
</feature>
<feature type="compositionally biased region" description="Low complexity" evidence="1">
    <location>
        <begin position="1"/>
        <end position="11"/>
    </location>
</feature>
<sequence length="134" mass="14419">MQGRQWQQQQEPSRRSRSSVWQSGSAMGLAGLQDGTAVCATQTAKSAADSAIGGSMAAAGGPQAGAAQGQPDRFQEVQSQIRRAHALLRQQPTPAENTALIQSLAVLYTKRLTLVQQASAEAYPVQPRSFPRWW</sequence>
<dbReference type="Proteomes" id="UP000256970">
    <property type="component" value="Unassembled WGS sequence"/>
</dbReference>
<protein>
    <submittedName>
        <fullName evidence="2">Uncharacterized protein</fullName>
    </submittedName>
</protein>
<dbReference type="AlphaFoldDB" id="A0A383VIG5"/>
<evidence type="ECO:0000256" key="1">
    <source>
        <dbReference type="SAM" id="MobiDB-lite"/>
    </source>
</evidence>
<feature type="region of interest" description="Disordered" evidence="1">
    <location>
        <begin position="43"/>
        <end position="74"/>
    </location>
</feature>
<feature type="compositionally biased region" description="Low complexity" evidence="1">
    <location>
        <begin position="46"/>
        <end position="70"/>
    </location>
</feature>
<keyword evidence="3" id="KW-1185">Reference proteome</keyword>
<dbReference type="EMBL" id="FNXT01000524">
    <property type="protein sequence ID" value="SZX64991.1"/>
    <property type="molecule type" value="Genomic_DNA"/>
</dbReference>
<evidence type="ECO:0000313" key="3">
    <source>
        <dbReference type="Proteomes" id="UP000256970"/>
    </source>
</evidence>